<dbReference type="KEGG" id="llo:LLO_3441"/>
<protein>
    <submittedName>
        <fullName evidence="2">Putative transmembrane protein</fullName>
    </submittedName>
</protein>
<proteinExistence type="predicted"/>
<organism evidence="2 3">
    <name type="scientific">Legionella longbeachae serogroup 1 (strain NSW150)</name>
    <dbReference type="NCBI Taxonomy" id="661367"/>
    <lineage>
        <taxon>Bacteria</taxon>
        <taxon>Pseudomonadati</taxon>
        <taxon>Pseudomonadota</taxon>
        <taxon>Gammaproteobacteria</taxon>
        <taxon>Legionellales</taxon>
        <taxon>Legionellaceae</taxon>
        <taxon>Legionella</taxon>
    </lineage>
</organism>
<feature type="transmembrane region" description="Helical" evidence="1">
    <location>
        <begin position="79"/>
        <end position="99"/>
    </location>
</feature>
<keyword evidence="3" id="KW-1185">Reference proteome</keyword>
<gene>
    <name evidence="2" type="ordered locus">LLO_3441</name>
</gene>
<sequence length="291" mass="31220">MPIEDIIHHKNLHKPTEPPPLGSPIIQDINPQELILEAKSKESFLRKHKKAIIAVSASVLAAAVLGVAAFFAWPAVASAILGFGVFGLTLGALAGANLVAQVGLVAAVFAVGGFIASGGLFTAGSKAINSIRKAWNSLYASPVGTQAIFITQPDPIMSIAKPWPLNGGISKNNAPLSSVTPAIAPVATQTSSVTFFTQMQQKKDKCMRLVEINNQLLNGALSKIEKRQLKTEIAILEKDILPNRQNKLDQNKQKEEQSISNFKDEYRSIRSCDDTSIQTPTAFSNITKVTP</sequence>
<dbReference type="HOGENOM" id="CLU_955780_0_0_6"/>
<dbReference type="Proteomes" id="UP000001060">
    <property type="component" value="Chromosome"/>
</dbReference>
<keyword evidence="1" id="KW-0472">Membrane</keyword>
<accession>D3HN55</accession>
<dbReference type="eggNOG" id="ENOG50310KP">
    <property type="taxonomic scope" value="Bacteria"/>
</dbReference>
<evidence type="ECO:0000313" key="3">
    <source>
        <dbReference type="Proteomes" id="UP000001060"/>
    </source>
</evidence>
<dbReference type="AlphaFoldDB" id="D3HN55"/>
<dbReference type="GeneID" id="40927621"/>
<feature type="transmembrane region" description="Helical" evidence="1">
    <location>
        <begin position="51"/>
        <end position="73"/>
    </location>
</feature>
<feature type="transmembrane region" description="Helical" evidence="1">
    <location>
        <begin position="104"/>
        <end position="123"/>
    </location>
</feature>
<dbReference type="EMBL" id="FN650140">
    <property type="protein sequence ID" value="CBJ13905.1"/>
    <property type="molecule type" value="Genomic_DNA"/>
</dbReference>
<reference evidence="2 3" key="1">
    <citation type="journal article" date="2010" name="PLoS Genet.">
        <title>Analysis of the Legionella longbeachae genome and transcriptome uncovers unique strategies to cause Legionnaires' disease.</title>
        <authorList>
            <person name="Cazalet C."/>
            <person name="Gomez-Valero L."/>
            <person name="Rusniok C."/>
            <person name="Lomma M."/>
            <person name="Dervins-Ravault D."/>
            <person name="Newton H."/>
            <person name="Sansom F."/>
            <person name="Jarraud S."/>
            <person name="Zidane N."/>
            <person name="Ma L."/>
            <person name="Bouchier C."/>
            <person name="Etienne J."/>
            <person name="Hartland E."/>
            <person name="Buchrieser C."/>
        </authorList>
    </citation>
    <scope>NUCLEOTIDE SEQUENCE [LARGE SCALE GENOMIC DNA]</scope>
    <source>
        <strain evidence="2 3">NSW150</strain>
    </source>
</reference>
<keyword evidence="1" id="KW-1133">Transmembrane helix</keyword>
<evidence type="ECO:0000256" key="1">
    <source>
        <dbReference type="SAM" id="Phobius"/>
    </source>
</evidence>
<evidence type="ECO:0000313" key="2">
    <source>
        <dbReference type="EMBL" id="CBJ13905.1"/>
    </source>
</evidence>
<name>D3HN55_LEGLN</name>
<keyword evidence="1 2" id="KW-0812">Transmembrane</keyword>
<dbReference type="OrthoDB" id="10011356at2"/>
<dbReference type="RefSeq" id="WP_003633879.1">
    <property type="nucleotide sequence ID" value="NC_013861.1"/>
</dbReference>